<evidence type="ECO:0000256" key="1">
    <source>
        <dbReference type="SAM" id="Coils"/>
    </source>
</evidence>
<keyword evidence="2" id="KW-0472">Membrane</keyword>
<dbReference type="EMBL" id="CP146843">
    <property type="protein sequence ID" value="WYY26348.1"/>
    <property type="molecule type" value="Genomic_DNA"/>
</dbReference>
<reference evidence="3" key="1">
    <citation type="submission" date="2024-03" db="EMBL/GenBank/DDBJ databases">
        <title>The Complete Genome of 'Candidatus Phytoplasma fraxini' AshY1 from the Ash Yellows Group.</title>
        <authorList>
            <person name="Boehm J.W."/>
            <person name="Huettel B."/>
            <person name="Schneider B."/>
            <person name="Kube M."/>
        </authorList>
    </citation>
    <scope>NUCLEOTIDE SEQUENCE [LARGE SCALE GENOMIC DNA]</scope>
    <source>
        <strain evidence="3">AshY1</strain>
    </source>
</reference>
<proteinExistence type="predicted"/>
<keyword evidence="1" id="KW-0175">Coiled coil</keyword>
<name>A0ABZ2U8C5_ASHYP</name>
<keyword evidence="4" id="KW-1185">Reference proteome</keyword>
<feature type="coiled-coil region" evidence="1">
    <location>
        <begin position="26"/>
        <end position="53"/>
    </location>
</feature>
<feature type="transmembrane region" description="Helical" evidence="2">
    <location>
        <begin position="6"/>
        <end position="25"/>
    </location>
</feature>
<accession>A0ABZ2U8C5</accession>
<organism evidence="3 4">
    <name type="scientific">Ash yellows phytoplasma</name>
    <dbReference type="NCBI Taxonomy" id="35780"/>
    <lineage>
        <taxon>Bacteria</taxon>
        <taxon>Bacillati</taxon>
        <taxon>Mycoplasmatota</taxon>
        <taxon>Mollicutes</taxon>
        <taxon>Acholeplasmatales</taxon>
        <taxon>Acholeplasmataceae</taxon>
        <taxon>Candidatus Phytoplasma</taxon>
        <taxon>16SrVII (Ash yellows group)</taxon>
    </lineage>
</organism>
<evidence type="ECO:0000313" key="4">
    <source>
        <dbReference type="Proteomes" id="UP001484199"/>
    </source>
</evidence>
<sequence>MIPFLITVASLIFCFILIMSVAFTYHKETELRRLEHEKQMNELDQKKRIKRAEDKDNEEYKLRKANEKSEIKTKYRAPQFGDWKELGFVPSFIDNEEGYCLMEDFGYDKGFEFFDLDRDHSVIVLRKKNNSSESIYCAIQIFKKNEQLYVRPKYVRRTTEFMSIDYVYEVVYELCNQIKGVSDNIQTKSLPKNGKRYKEIKNEVNSLGMEILKFD</sequence>
<dbReference type="RefSeq" id="WP_341266758.1">
    <property type="nucleotide sequence ID" value="NZ_CP146843.1"/>
</dbReference>
<protein>
    <submittedName>
        <fullName evidence="3">Uncharacterized protein</fullName>
    </submittedName>
</protein>
<gene>
    <name evidence="3" type="ORF">AshY1_02130</name>
</gene>
<evidence type="ECO:0000256" key="2">
    <source>
        <dbReference type="SAM" id="Phobius"/>
    </source>
</evidence>
<evidence type="ECO:0000313" key="3">
    <source>
        <dbReference type="EMBL" id="WYY26348.1"/>
    </source>
</evidence>
<keyword evidence="2" id="KW-0812">Transmembrane</keyword>
<dbReference type="Proteomes" id="UP001484199">
    <property type="component" value="Chromosome"/>
</dbReference>
<keyword evidence="2" id="KW-1133">Transmembrane helix</keyword>